<gene>
    <name evidence="1" type="ORF">McpAg1_08330</name>
</gene>
<sequence>MSCFECTQCGLCCLGIGEIVRMDRQISKYGFYIKNEVVGETKAVLVTPEYRDIFDSDHSIQDEHRSACFFVRKRADGKYVCTVHPGRLFICKDYHCCAARISKNGEEVARVKGKVSLVTQDEDLKNIWLDGVQKQPDRSREEITALLRGHGYSVLFYDGE</sequence>
<dbReference type="EMBL" id="JAWDKA010000004">
    <property type="protein sequence ID" value="MDV0441625.1"/>
    <property type="molecule type" value="Genomic_DNA"/>
</dbReference>
<name>A0AAE4MB48_9EURY</name>
<evidence type="ECO:0000313" key="2">
    <source>
        <dbReference type="Proteomes" id="UP001273136"/>
    </source>
</evidence>
<protein>
    <recommendedName>
        <fullName evidence="3">YkgJ family cysteine cluster protein</fullName>
    </recommendedName>
</protein>
<accession>A0AAE4MB48</accession>
<dbReference type="Proteomes" id="UP001273136">
    <property type="component" value="Unassembled WGS sequence"/>
</dbReference>
<dbReference type="AlphaFoldDB" id="A0AAE4MB48"/>
<comment type="caution">
    <text evidence="1">The sequence shown here is derived from an EMBL/GenBank/DDBJ whole genome shotgun (WGS) entry which is preliminary data.</text>
</comment>
<evidence type="ECO:0008006" key="3">
    <source>
        <dbReference type="Google" id="ProtNLM"/>
    </source>
</evidence>
<keyword evidence="2" id="KW-1185">Reference proteome</keyword>
<proteinExistence type="predicted"/>
<reference evidence="1" key="1">
    <citation type="submission" date="2023-06" db="EMBL/GenBank/DDBJ databases">
        <title>Genome sequence of Methancorpusculaceae sp. Ag1.</title>
        <authorList>
            <person name="Protasov E."/>
            <person name="Platt K."/>
            <person name="Poehlein A."/>
            <person name="Daniel R."/>
            <person name="Brune A."/>
        </authorList>
    </citation>
    <scope>NUCLEOTIDE SEQUENCE</scope>
    <source>
        <strain evidence="1">Ag1</strain>
    </source>
</reference>
<organism evidence="1 2">
    <name type="scientific">Methanorbis furvi</name>
    <dbReference type="NCBI Taxonomy" id="3028299"/>
    <lineage>
        <taxon>Archaea</taxon>
        <taxon>Methanobacteriati</taxon>
        <taxon>Methanobacteriota</taxon>
        <taxon>Stenosarchaea group</taxon>
        <taxon>Methanomicrobia</taxon>
        <taxon>Methanomicrobiales</taxon>
        <taxon>Methanocorpusculaceae</taxon>
        <taxon>Methanorbis</taxon>
    </lineage>
</organism>
<evidence type="ECO:0000313" key="1">
    <source>
        <dbReference type="EMBL" id="MDV0441625.1"/>
    </source>
</evidence>